<dbReference type="PANTHER" id="PTHR43312">
    <property type="entry name" value="D-THREO-ALDOSE 1-DEHYDROGENASE"/>
    <property type="match status" value="1"/>
</dbReference>
<proteinExistence type="predicted"/>
<sequence length="330" mass="36046">MTAMRYRPLGRTGLTVSEIGFGTWGLGGDSYGPADDDVSRAALRAAFDRGITFYDTSDLYGAGHSETVLGAALEDVRARIVIGTKVGLLPHTGFAMPQDFSVAHLREGLEASLDRLRTRYVDLYLLHSPELGLLRDDPEIIATLKEFQAQGKIRAWGLSARSPADAKAGVEEFDFPAVQVNYNMIDQRAQDDGLFALARARGTGIIARTPLCFGYLTGKLAGDHRFTGRDHRANWPADQLSRWAEAPGLFAHLYDAAGQRTATQLALQFCLADDAVSTVIPGMMTAAEVDENVMAAERPPLTAEELTDIRSIYASNTFYDRSAKQRGKQQ</sequence>
<dbReference type="InterPro" id="IPR023210">
    <property type="entry name" value="NADP_OxRdtase_dom"/>
</dbReference>
<dbReference type="InterPro" id="IPR036812">
    <property type="entry name" value="NAD(P)_OxRdtase_dom_sf"/>
</dbReference>
<dbReference type="InterPro" id="IPR053135">
    <property type="entry name" value="AKR2_Oxidoreductase"/>
</dbReference>
<evidence type="ECO:0000259" key="1">
    <source>
        <dbReference type="Pfam" id="PF00248"/>
    </source>
</evidence>
<dbReference type="Gene3D" id="3.20.20.100">
    <property type="entry name" value="NADP-dependent oxidoreductase domain"/>
    <property type="match status" value="1"/>
</dbReference>
<dbReference type="Proteomes" id="UP000476837">
    <property type="component" value="Unassembled WGS sequence"/>
</dbReference>
<name>A0A6L3AS42_AZOBR</name>
<dbReference type="AlphaFoldDB" id="A0A6L3AS42"/>
<dbReference type="SUPFAM" id="SSF51430">
    <property type="entry name" value="NAD(P)-linked oxidoreductase"/>
    <property type="match status" value="1"/>
</dbReference>
<dbReference type="PANTHER" id="PTHR43312:SF1">
    <property type="entry name" value="NADP-DEPENDENT OXIDOREDUCTASE DOMAIN-CONTAINING PROTEIN"/>
    <property type="match status" value="1"/>
</dbReference>
<dbReference type="EMBL" id="QOKV01000031">
    <property type="protein sequence ID" value="KAA0677907.1"/>
    <property type="molecule type" value="Genomic_DNA"/>
</dbReference>
<dbReference type="Pfam" id="PF00248">
    <property type="entry name" value="Aldo_ket_red"/>
    <property type="match status" value="1"/>
</dbReference>
<protein>
    <submittedName>
        <fullName evidence="2">Aldo/keto reductase</fullName>
    </submittedName>
</protein>
<dbReference type="CDD" id="cd19086">
    <property type="entry name" value="AKR_AKR11C1"/>
    <property type="match status" value="1"/>
</dbReference>
<feature type="domain" description="NADP-dependent oxidoreductase" evidence="1">
    <location>
        <begin position="18"/>
        <end position="313"/>
    </location>
</feature>
<evidence type="ECO:0000313" key="2">
    <source>
        <dbReference type="EMBL" id="KAA0677907.1"/>
    </source>
</evidence>
<reference evidence="2 3" key="1">
    <citation type="submission" date="2018-07" db="EMBL/GenBank/DDBJ databases">
        <title>Genome sequence of Roseomonas fauriae ATCC 49958.</title>
        <authorList>
            <person name="Sant'Anna F.H."/>
            <person name="Baldani J.I."/>
            <person name="Zilli J.E."/>
            <person name="Reis V.M."/>
            <person name="Hartmann A."/>
            <person name="Cruz L."/>
            <person name="de Souza E.M."/>
            <person name="de Oliveira Pedrosa F."/>
            <person name="Passaglia L.M.P."/>
        </authorList>
    </citation>
    <scope>NUCLEOTIDE SEQUENCE [LARGE SCALE GENOMIC DNA]</scope>
    <source>
        <strain evidence="2 3">ATCC 49958</strain>
    </source>
</reference>
<gene>
    <name evidence="2" type="ORF">DS837_28710</name>
</gene>
<evidence type="ECO:0000313" key="3">
    <source>
        <dbReference type="Proteomes" id="UP000476837"/>
    </source>
</evidence>
<organism evidence="2 3">
    <name type="scientific">Azospirillum brasilense</name>
    <dbReference type="NCBI Taxonomy" id="192"/>
    <lineage>
        <taxon>Bacteria</taxon>
        <taxon>Pseudomonadati</taxon>
        <taxon>Pseudomonadota</taxon>
        <taxon>Alphaproteobacteria</taxon>
        <taxon>Rhodospirillales</taxon>
        <taxon>Azospirillaceae</taxon>
        <taxon>Azospirillum</taxon>
    </lineage>
</organism>
<accession>A0A6L3AS42</accession>
<comment type="caution">
    <text evidence="2">The sequence shown here is derived from an EMBL/GenBank/DDBJ whole genome shotgun (WGS) entry which is preliminary data.</text>
</comment>